<accession>A0A7W3MUH2</accession>
<proteinExistence type="predicted"/>
<name>A0A7W3MUH2_9ACTN</name>
<evidence type="ECO:0000313" key="1">
    <source>
        <dbReference type="EMBL" id="MBA9002047.1"/>
    </source>
</evidence>
<reference evidence="1 2" key="1">
    <citation type="submission" date="2020-08" db="EMBL/GenBank/DDBJ databases">
        <title>Sequencing the genomes of 1000 actinobacteria strains.</title>
        <authorList>
            <person name="Klenk H.-P."/>
        </authorList>
    </citation>
    <scope>NUCLEOTIDE SEQUENCE [LARGE SCALE GENOMIC DNA]</scope>
    <source>
        <strain evidence="1 2">DSM 45823</strain>
    </source>
</reference>
<dbReference type="PANTHER" id="PTHR34129:SF1">
    <property type="entry name" value="DUF952 DOMAIN-CONTAINING PROTEIN"/>
    <property type="match status" value="1"/>
</dbReference>
<dbReference type="InterPro" id="IPR009297">
    <property type="entry name" value="DUF952"/>
</dbReference>
<protein>
    <submittedName>
        <fullName evidence="1">Uncharacterized protein (DUF952 family)</fullName>
    </submittedName>
</protein>
<dbReference type="AlphaFoldDB" id="A0A7W3MUH2"/>
<dbReference type="SUPFAM" id="SSF56399">
    <property type="entry name" value="ADP-ribosylation"/>
    <property type="match status" value="1"/>
</dbReference>
<dbReference type="Proteomes" id="UP000539313">
    <property type="component" value="Unassembled WGS sequence"/>
</dbReference>
<sequence length="107" mass="11795">MGAIFHVAYRADWDAARAEGRAYAMSTRGRTLDDVGFVHCAATEDQVIGVLGRFYQDVPLEDLVLLVIDPAGLDVRYEPADGEMFPHIHEALPLSAVIDVRSVPKTR</sequence>
<keyword evidence="2" id="KW-1185">Reference proteome</keyword>
<organism evidence="1 2">
    <name type="scientific">Thermomonospora cellulosilytica</name>
    <dbReference type="NCBI Taxonomy" id="1411118"/>
    <lineage>
        <taxon>Bacteria</taxon>
        <taxon>Bacillati</taxon>
        <taxon>Actinomycetota</taxon>
        <taxon>Actinomycetes</taxon>
        <taxon>Streptosporangiales</taxon>
        <taxon>Thermomonosporaceae</taxon>
        <taxon>Thermomonospora</taxon>
    </lineage>
</organism>
<evidence type="ECO:0000313" key="2">
    <source>
        <dbReference type="Proteomes" id="UP000539313"/>
    </source>
</evidence>
<dbReference type="PANTHER" id="PTHR34129">
    <property type="entry name" value="BLR1139 PROTEIN"/>
    <property type="match status" value="1"/>
</dbReference>
<dbReference type="Gene3D" id="3.20.170.20">
    <property type="entry name" value="Protein of unknown function DUF952"/>
    <property type="match status" value="1"/>
</dbReference>
<dbReference type="Pfam" id="PF06108">
    <property type="entry name" value="DUF952"/>
    <property type="match status" value="1"/>
</dbReference>
<dbReference type="RefSeq" id="WP_182704208.1">
    <property type="nucleotide sequence ID" value="NZ_JACJII010000001.1"/>
</dbReference>
<dbReference type="EMBL" id="JACJII010000001">
    <property type="protein sequence ID" value="MBA9002047.1"/>
    <property type="molecule type" value="Genomic_DNA"/>
</dbReference>
<comment type="caution">
    <text evidence="1">The sequence shown here is derived from an EMBL/GenBank/DDBJ whole genome shotgun (WGS) entry which is preliminary data.</text>
</comment>
<gene>
    <name evidence="1" type="ORF">HNR21_000929</name>
</gene>